<accession>A0A7V1GFL3</accession>
<keyword evidence="2 8" id="KW-0963">Cytoplasm</keyword>
<dbReference type="NCBIfam" id="TIGR02433">
    <property type="entry name" value="lysidine_TilS_C"/>
    <property type="match status" value="1"/>
</dbReference>
<reference evidence="10" key="1">
    <citation type="journal article" date="2020" name="mSystems">
        <title>Genome- and Community-Level Interaction Insights into Carbon Utilization and Element Cycling Functions of Hydrothermarchaeota in Hydrothermal Sediment.</title>
        <authorList>
            <person name="Zhou Z."/>
            <person name="Liu Y."/>
            <person name="Xu W."/>
            <person name="Pan J."/>
            <person name="Luo Z.H."/>
            <person name="Li M."/>
        </authorList>
    </citation>
    <scope>NUCLEOTIDE SEQUENCE [LARGE SCALE GENOMIC DNA]</scope>
    <source>
        <strain evidence="10">HyVt-346</strain>
    </source>
</reference>
<dbReference type="SUPFAM" id="SSF52402">
    <property type="entry name" value="Adenine nucleotide alpha hydrolases-like"/>
    <property type="match status" value="1"/>
</dbReference>
<evidence type="ECO:0000256" key="5">
    <source>
        <dbReference type="ARBA" id="ARBA00022741"/>
    </source>
</evidence>
<evidence type="ECO:0000256" key="4">
    <source>
        <dbReference type="ARBA" id="ARBA00022694"/>
    </source>
</evidence>
<dbReference type="RefSeq" id="WP_304183406.1">
    <property type="nucleotide sequence ID" value="NZ_DRGM01000159.1"/>
</dbReference>
<keyword evidence="3 8" id="KW-0436">Ligase</keyword>
<feature type="binding site" evidence="8">
    <location>
        <begin position="30"/>
        <end position="35"/>
    </location>
    <ligand>
        <name>ATP</name>
        <dbReference type="ChEBI" id="CHEBI:30616"/>
    </ligand>
</feature>
<dbReference type="GO" id="GO:0032267">
    <property type="term" value="F:tRNA(Ile)-lysidine synthase activity"/>
    <property type="evidence" value="ECO:0007669"/>
    <property type="project" value="UniProtKB-EC"/>
</dbReference>
<dbReference type="Pfam" id="PF11734">
    <property type="entry name" value="TilS_C"/>
    <property type="match status" value="1"/>
</dbReference>
<dbReference type="SUPFAM" id="SSF82829">
    <property type="entry name" value="MesJ substrate recognition domain-like"/>
    <property type="match status" value="1"/>
</dbReference>
<sequence>MHATSLYQQVKNAITPYIDEHKTAFTVALSGGVDSVVLLHVMNALKAEIPQLQLTAVYVNHGLSQYADDWQAFCKKRCDALDITFYAAQVKITNKSRTSLEQLARDARYQALDQISPSGSIILLGQHLNDQLETFLLRLKRGSGLQGLTSMRQTRALSSGRECLRPLLHSTRQSIEQFAADFNLEHITDDSNSDERFDRNFIRQQIVPLLSERFKGFENSAARSVSLLQQQQDLLDEYTQLDLQQCQNNQQGLSCLQLAHFSAARQANVLRCWLGQFTTLMPSQQQTLQILSQGLTAQADAQLLIQLAQGQVRRHQQFLYFVREIATAHSQLITDEKQLLSDGRTLIQLAGEGIRKPLPDEQVYVHFNCPQARIKPRKKPGHNTLKHWFKDAKVAPWLRANVPLIFYNEQLVYVVGHFISAEHYQQEGIFWNIKT</sequence>
<dbReference type="CDD" id="cd01992">
    <property type="entry name" value="TilS_N"/>
    <property type="match status" value="1"/>
</dbReference>
<evidence type="ECO:0000259" key="9">
    <source>
        <dbReference type="SMART" id="SM00977"/>
    </source>
</evidence>
<dbReference type="EMBL" id="DRGM01000159">
    <property type="protein sequence ID" value="HEA17739.1"/>
    <property type="molecule type" value="Genomic_DNA"/>
</dbReference>
<dbReference type="SMART" id="SM00977">
    <property type="entry name" value="TilS_C"/>
    <property type="match status" value="1"/>
</dbReference>
<dbReference type="AlphaFoldDB" id="A0A7V1GFL3"/>
<dbReference type="Proteomes" id="UP000886188">
    <property type="component" value="Unassembled WGS sequence"/>
</dbReference>
<comment type="domain">
    <text evidence="8">The N-terminal region contains the highly conserved SGGXDS motif, predicted to be a P-loop motif involved in ATP binding.</text>
</comment>
<dbReference type="InterPro" id="IPR012796">
    <property type="entry name" value="Lysidine-tRNA-synth_C"/>
</dbReference>
<dbReference type="Pfam" id="PF01171">
    <property type="entry name" value="ATP_bind_3"/>
    <property type="match status" value="1"/>
</dbReference>
<feature type="domain" description="Lysidine-tRNA(Ile) synthetase C-terminal" evidence="9">
    <location>
        <begin position="363"/>
        <end position="431"/>
    </location>
</feature>
<comment type="similarity">
    <text evidence="8">Belongs to the tRNA(Ile)-lysidine synthase family.</text>
</comment>
<dbReference type="GO" id="GO:0006400">
    <property type="term" value="P:tRNA modification"/>
    <property type="evidence" value="ECO:0007669"/>
    <property type="project" value="UniProtKB-UniRule"/>
</dbReference>
<evidence type="ECO:0000256" key="6">
    <source>
        <dbReference type="ARBA" id="ARBA00022840"/>
    </source>
</evidence>
<comment type="function">
    <text evidence="8">Ligates lysine onto the cytidine present at position 34 of the AUA codon-specific tRNA(Ile) that contains the anticodon CAU, in an ATP-dependent manner. Cytidine is converted to lysidine, thus changing the amino acid specificity of the tRNA from methionine to isoleucine.</text>
</comment>
<dbReference type="InterPro" id="IPR015262">
    <property type="entry name" value="tRNA_Ile_lys_synt_subst-bd"/>
</dbReference>
<dbReference type="InterPro" id="IPR014729">
    <property type="entry name" value="Rossmann-like_a/b/a_fold"/>
</dbReference>
<dbReference type="HAMAP" id="MF_01161">
    <property type="entry name" value="tRNA_Ile_lys_synt"/>
    <property type="match status" value="1"/>
</dbReference>
<name>A0A7V1GFL3_9GAMM</name>
<evidence type="ECO:0000256" key="7">
    <source>
        <dbReference type="ARBA" id="ARBA00048539"/>
    </source>
</evidence>
<dbReference type="InterPro" id="IPR012795">
    <property type="entry name" value="tRNA_Ile_lys_synt_N"/>
</dbReference>
<keyword evidence="5 8" id="KW-0547">Nucleotide-binding</keyword>
<comment type="catalytic activity">
    <reaction evidence="7 8">
        <text>cytidine(34) in tRNA(Ile2) + L-lysine + ATP = lysidine(34) in tRNA(Ile2) + AMP + diphosphate + H(+)</text>
        <dbReference type="Rhea" id="RHEA:43744"/>
        <dbReference type="Rhea" id="RHEA-COMP:10625"/>
        <dbReference type="Rhea" id="RHEA-COMP:10670"/>
        <dbReference type="ChEBI" id="CHEBI:15378"/>
        <dbReference type="ChEBI" id="CHEBI:30616"/>
        <dbReference type="ChEBI" id="CHEBI:32551"/>
        <dbReference type="ChEBI" id="CHEBI:33019"/>
        <dbReference type="ChEBI" id="CHEBI:82748"/>
        <dbReference type="ChEBI" id="CHEBI:83665"/>
        <dbReference type="ChEBI" id="CHEBI:456215"/>
        <dbReference type="EC" id="6.3.4.19"/>
    </reaction>
</comment>
<dbReference type="InterPro" id="IPR012094">
    <property type="entry name" value="tRNA_Ile_lys_synt"/>
</dbReference>
<dbReference type="Gene3D" id="3.40.50.620">
    <property type="entry name" value="HUPs"/>
    <property type="match status" value="1"/>
</dbReference>
<proteinExistence type="inferred from homology"/>
<dbReference type="PANTHER" id="PTHR43033:SF1">
    <property type="entry name" value="TRNA(ILE)-LYSIDINE SYNTHASE-RELATED"/>
    <property type="match status" value="1"/>
</dbReference>
<organism evidence="10">
    <name type="scientific">Pseudoalteromonas prydzensis</name>
    <dbReference type="NCBI Taxonomy" id="182141"/>
    <lineage>
        <taxon>Bacteria</taxon>
        <taxon>Pseudomonadati</taxon>
        <taxon>Pseudomonadota</taxon>
        <taxon>Gammaproteobacteria</taxon>
        <taxon>Alteromonadales</taxon>
        <taxon>Pseudoalteromonadaceae</taxon>
        <taxon>Pseudoalteromonas</taxon>
    </lineage>
</organism>
<dbReference type="NCBIfam" id="TIGR02432">
    <property type="entry name" value="lysidine_TilS_N"/>
    <property type="match status" value="1"/>
</dbReference>
<dbReference type="GO" id="GO:0005737">
    <property type="term" value="C:cytoplasm"/>
    <property type="evidence" value="ECO:0007669"/>
    <property type="project" value="UniProtKB-SubCell"/>
</dbReference>
<dbReference type="SUPFAM" id="SSF56037">
    <property type="entry name" value="PheT/TilS domain"/>
    <property type="match status" value="1"/>
</dbReference>
<gene>
    <name evidence="8 10" type="primary">tilS</name>
    <name evidence="10" type="ORF">ENH88_15120</name>
</gene>
<protein>
    <recommendedName>
        <fullName evidence="8">tRNA(Ile)-lysidine synthase</fullName>
        <ecNumber evidence="8">6.3.4.19</ecNumber>
    </recommendedName>
    <alternativeName>
        <fullName evidence="8">tRNA(Ile)-2-lysyl-cytidine synthase</fullName>
    </alternativeName>
    <alternativeName>
        <fullName evidence="8">tRNA(Ile)-lysidine synthetase</fullName>
    </alternativeName>
</protein>
<dbReference type="GO" id="GO:0005524">
    <property type="term" value="F:ATP binding"/>
    <property type="evidence" value="ECO:0007669"/>
    <property type="project" value="UniProtKB-UniRule"/>
</dbReference>
<evidence type="ECO:0000256" key="2">
    <source>
        <dbReference type="ARBA" id="ARBA00022490"/>
    </source>
</evidence>
<evidence type="ECO:0000256" key="3">
    <source>
        <dbReference type="ARBA" id="ARBA00022598"/>
    </source>
</evidence>
<evidence type="ECO:0000256" key="1">
    <source>
        <dbReference type="ARBA" id="ARBA00004496"/>
    </source>
</evidence>
<dbReference type="InterPro" id="IPR011063">
    <property type="entry name" value="TilS/TtcA_N"/>
</dbReference>
<keyword evidence="4 8" id="KW-0819">tRNA processing</keyword>
<comment type="subcellular location">
    <subcellularLocation>
        <location evidence="1 8">Cytoplasm</location>
    </subcellularLocation>
</comment>
<dbReference type="Pfam" id="PF09179">
    <property type="entry name" value="TilS"/>
    <property type="match status" value="1"/>
</dbReference>
<dbReference type="Gene3D" id="1.20.59.20">
    <property type="match status" value="1"/>
</dbReference>
<evidence type="ECO:0000256" key="8">
    <source>
        <dbReference type="HAMAP-Rule" id="MF_01161"/>
    </source>
</evidence>
<evidence type="ECO:0000313" key="10">
    <source>
        <dbReference type="EMBL" id="HEA17739.1"/>
    </source>
</evidence>
<dbReference type="EC" id="6.3.4.19" evidence="8"/>
<comment type="caution">
    <text evidence="10">The sequence shown here is derived from an EMBL/GenBank/DDBJ whole genome shotgun (WGS) entry which is preliminary data.</text>
</comment>
<keyword evidence="6 8" id="KW-0067">ATP-binding</keyword>
<dbReference type="PANTHER" id="PTHR43033">
    <property type="entry name" value="TRNA(ILE)-LYSIDINE SYNTHASE-RELATED"/>
    <property type="match status" value="1"/>
</dbReference>